<dbReference type="InterPro" id="IPR050493">
    <property type="entry name" value="FAD-dep_Monooxygenase_BioMet"/>
</dbReference>
<dbReference type="GeneID" id="89491570"/>
<keyword evidence="1" id="KW-0560">Oxidoreductase</keyword>
<accession>A0ABU2J1D6</accession>
<dbReference type="PANTHER" id="PTHR13789">
    <property type="entry name" value="MONOOXYGENASE"/>
    <property type="match status" value="1"/>
</dbReference>
<evidence type="ECO:0000256" key="2">
    <source>
        <dbReference type="ARBA" id="ARBA00023033"/>
    </source>
</evidence>
<dbReference type="EMBL" id="JANAVW010000001">
    <property type="protein sequence ID" value="MDT0135120.1"/>
    <property type="molecule type" value="Genomic_DNA"/>
</dbReference>
<gene>
    <name evidence="4" type="ORF">NLX89_17475</name>
</gene>
<evidence type="ECO:0000313" key="4">
    <source>
        <dbReference type="EMBL" id="MDT0135120.1"/>
    </source>
</evidence>
<sequence>MTHKFTIAIVGCGLGGSALALLMQNIGFNIAVFEQASSFEKIGAGIHISPNLMYIMEKIGVSKSIEKLGWEPNGFISRDAYSNKTLNYLKLGQEMRDLYGMPYLTIHRGDLHRAMTEKINLNNLHMGKKLIALNEIKNKIELVFNDNSRYEADIVIGADGIFSKVRNAITGTDIQCSSYTGQAVFRGLVELQGLAPQMKHSVNKWFGKDNKFIIGYFLDKNETQFYYVAGFSFPYWPRGISVQPAALHDVLKIFNEFHDVPKSMLSLTKSVTLWPLHERTADSTWNKGRIVLIGDACHPMRPHMMSGASMAIEDAAILVKCLQQYGIDNYSCAFNQYQSYRIERVALVQKLSSTNTWLKKKTDTDWLFKYNAISPELRL</sequence>
<dbReference type="InterPro" id="IPR036188">
    <property type="entry name" value="FAD/NAD-bd_sf"/>
</dbReference>
<protein>
    <submittedName>
        <fullName evidence="4">FAD-dependent monooxygenase</fullName>
    </submittedName>
</protein>
<comment type="caution">
    <text evidence="4">The sequence shown here is derived from an EMBL/GenBank/DDBJ whole genome shotgun (WGS) entry which is preliminary data.</text>
</comment>
<dbReference type="InterPro" id="IPR002938">
    <property type="entry name" value="FAD-bd"/>
</dbReference>
<keyword evidence="2 4" id="KW-0503">Monooxygenase</keyword>
<feature type="domain" description="FAD-binding" evidence="3">
    <location>
        <begin position="6"/>
        <end position="323"/>
    </location>
</feature>
<reference evidence="4 5" key="1">
    <citation type="submission" date="2022-06" db="EMBL/GenBank/DDBJ databases">
        <title>Chromosome and plasmid sequencings of Enterobacteriales species co-exiting double carbapenemases.</title>
        <authorList>
            <person name="Fu Y."/>
        </authorList>
    </citation>
    <scope>NUCLEOTIDE SEQUENCE [LARGE SCALE GENOMIC DNA]</scope>
    <source>
        <strain evidence="4 5">21030615019</strain>
    </source>
</reference>
<dbReference type="SUPFAM" id="SSF51905">
    <property type="entry name" value="FAD/NAD(P)-binding domain"/>
    <property type="match status" value="1"/>
</dbReference>
<dbReference type="PRINTS" id="PR00420">
    <property type="entry name" value="RNGMNOXGNASE"/>
</dbReference>
<name>A0ABU2J1D6_9GAMM</name>
<dbReference type="RefSeq" id="WP_102138030.1">
    <property type="nucleotide sequence ID" value="NZ_CP031123.2"/>
</dbReference>
<dbReference type="Pfam" id="PF01494">
    <property type="entry name" value="FAD_binding_3"/>
    <property type="match status" value="1"/>
</dbReference>
<dbReference type="Proteomes" id="UP001252207">
    <property type="component" value="Unassembled WGS sequence"/>
</dbReference>
<evidence type="ECO:0000259" key="3">
    <source>
        <dbReference type="Pfam" id="PF01494"/>
    </source>
</evidence>
<dbReference type="GO" id="GO:0004497">
    <property type="term" value="F:monooxygenase activity"/>
    <property type="evidence" value="ECO:0007669"/>
    <property type="project" value="UniProtKB-KW"/>
</dbReference>
<evidence type="ECO:0000313" key="5">
    <source>
        <dbReference type="Proteomes" id="UP001252207"/>
    </source>
</evidence>
<proteinExistence type="predicted"/>
<organism evidence="4 5">
    <name type="scientific">Providencia huaxiensis</name>
    <dbReference type="NCBI Taxonomy" id="2027290"/>
    <lineage>
        <taxon>Bacteria</taxon>
        <taxon>Pseudomonadati</taxon>
        <taxon>Pseudomonadota</taxon>
        <taxon>Gammaproteobacteria</taxon>
        <taxon>Enterobacterales</taxon>
        <taxon>Morganellaceae</taxon>
        <taxon>Providencia</taxon>
    </lineage>
</organism>
<dbReference type="PANTHER" id="PTHR13789:SF309">
    <property type="entry name" value="PUTATIVE (AFU_ORTHOLOGUE AFUA_6G14510)-RELATED"/>
    <property type="match status" value="1"/>
</dbReference>
<evidence type="ECO:0000256" key="1">
    <source>
        <dbReference type="ARBA" id="ARBA00023002"/>
    </source>
</evidence>
<keyword evidence="5" id="KW-1185">Reference proteome</keyword>
<dbReference type="Gene3D" id="3.50.50.60">
    <property type="entry name" value="FAD/NAD(P)-binding domain"/>
    <property type="match status" value="1"/>
</dbReference>